<evidence type="ECO:0000313" key="2">
    <source>
        <dbReference type="EMBL" id="CAB9502207.1"/>
    </source>
</evidence>
<organism evidence="2 3">
    <name type="scientific">Seminavis robusta</name>
    <dbReference type="NCBI Taxonomy" id="568900"/>
    <lineage>
        <taxon>Eukaryota</taxon>
        <taxon>Sar</taxon>
        <taxon>Stramenopiles</taxon>
        <taxon>Ochrophyta</taxon>
        <taxon>Bacillariophyta</taxon>
        <taxon>Bacillariophyceae</taxon>
        <taxon>Bacillariophycidae</taxon>
        <taxon>Naviculales</taxon>
        <taxon>Naviculaceae</taxon>
        <taxon>Seminavis</taxon>
    </lineage>
</organism>
<reference evidence="2" key="1">
    <citation type="submission" date="2020-06" db="EMBL/GenBank/DDBJ databases">
        <authorList>
            <consortium name="Plant Systems Biology data submission"/>
        </authorList>
    </citation>
    <scope>NUCLEOTIDE SEQUENCE</scope>
    <source>
        <strain evidence="2">D6</strain>
    </source>
</reference>
<feature type="region of interest" description="Disordered" evidence="1">
    <location>
        <begin position="61"/>
        <end position="86"/>
    </location>
</feature>
<dbReference type="AlphaFoldDB" id="A0A9N8DGA2"/>
<keyword evidence="3" id="KW-1185">Reference proteome</keyword>
<dbReference type="EMBL" id="CAICTM010000129">
    <property type="protein sequence ID" value="CAB9502207.1"/>
    <property type="molecule type" value="Genomic_DNA"/>
</dbReference>
<dbReference type="Proteomes" id="UP001153069">
    <property type="component" value="Unassembled WGS sequence"/>
</dbReference>
<evidence type="ECO:0000256" key="1">
    <source>
        <dbReference type="SAM" id="MobiDB-lite"/>
    </source>
</evidence>
<accession>A0A9N8DGA2</accession>
<feature type="region of interest" description="Disordered" evidence="1">
    <location>
        <begin position="132"/>
        <end position="164"/>
    </location>
</feature>
<feature type="compositionally biased region" description="Basic and acidic residues" evidence="1">
    <location>
        <begin position="155"/>
        <end position="164"/>
    </location>
</feature>
<protein>
    <submittedName>
        <fullName evidence="2">Uncharacterized protein</fullName>
    </submittedName>
</protein>
<evidence type="ECO:0000313" key="3">
    <source>
        <dbReference type="Proteomes" id="UP001153069"/>
    </source>
</evidence>
<proteinExistence type="predicted"/>
<feature type="compositionally biased region" description="Polar residues" evidence="1">
    <location>
        <begin position="212"/>
        <end position="223"/>
    </location>
</feature>
<feature type="region of interest" description="Disordered" evidence="1">
    <location>
        <begin position="188"/>
        <end position="252"/>
    </location>
</feature>
<name>A0A9N8DGA2_9STRA</name>
<feature type="compositionally biased region" description="Polar residues" evidence="1">
    <location>
        <begin position="243"/>
        <end position="252"/>
    </location>
</feature>
<sequence>MNHNDEIDNTQNINSMDLMDAISKASYHGVNTNKTSSASAPLLDGPKKIAVMTVAKSLSTFEQEEEEARSKKRCKPRRQSGAETENVTHDDFIKKRQHAFLPRDDSIVLLKHQTTNAIPMIVPLVTADDKGEQQAEKPLARIQSQNNRRSKPRRLSGEAVEKETRPVLVREDSLQLLKEKLAGEVVPLTIPVDDLEENEEDKKPAARRTLPKRSQTMQPSAVASPTKAVPRRTKSQKQKGFVRQNSLGPPCA</sequence>
<comment type="caution">
    <text evidence="2">The sequence shown here is derived from an EMBL/GenBank/DDBJ whole genome shotgun (WGS) entry which is preliminary data.</text>
</comment>
<gene>
    <name evidence="2" type="ORF">SEMRO_130_G061960.1</name>
</gene>